<organism evidence="1 2">
    <name type="scientific">Fundulus heteroclitus</name>
    <name type="common">Killifish</name>
    <name type="synonym">Mummichog</name>
    <dbReference type="NCBI Taxonomy" id="8078"/>
    <lineage>
        <taxon>Eukaryota</taxon>
        <taxon>Metazoa</taxon>
        <taxon>Chordata</taxon>
        <taxon>Craniata</taxon>
        <taxon>Vertebrata</taxon>
        <taxon>Euteleostomi</taxon>
        <taxon>Actinopterygii</taxon>
        <taxon>Neopterygii</taxon>
        <taxon>Teleostei</taxon>
        <taxon>Neoteleostei</taxon>
        <taxon>Acanthomorphata</taxon>
        <taxon>Ovalentaria</taxon>
        <taxon>Atherinomorphae</taxon>
        <taxon>Cyprinodontiformes</taxon>
        <taxon>Fundulidae</taxon>
        <taxon>Fundulus</taxon>
    </lineage>
</organism>
<dbReference type="Proteomes" id="UP000265000">
    <property type="component" value="Unplaced"/>
</dbReference>
<evidence type="ECO:0000313" key="2">
    <source>
        <dbReference type="Proteomes" id="UP000265000"/>
    </source>
</evidence>
<keyword evidence="2" id="KW-1185">Reference proteome</keyword>
<proteinExistence type="predicted"/>
<dbReference type="Ensembl" id="ENSFHET00000024119.1">
    <property type="protein sequence ID" value="ENSFHEP00000015881.1"/>
    <property type="gene ID" value="ENSFHEG00000017533.1"/>
</dbReference>
<name>A0A3Q2PR46_FUNHE</name>
<dbReference type="AlphaFoldDB" id="A0A3Q2PR46"/>
<evidence type="ECO:0000313" key="1">
    <source>
        <dbReference type="Ensembl" id="ENSFHEP00000015881.1"/>
    </source>
</evidence>
<accession>A0A3Q2PR46</accession>
<protein>
    <submittedName>
        <fullName evidence="1">Uncharacterized protein</fullName>
    </submittedName>
</protein>
<reference evidence="1" key="2">
    <citation type="submission" date="2025-09" db="UniProtKB">
        <authorList>
            <consortium name="Ensembl"/>
        </authorList>
    </citation>
    <scope>IDENTIFICATION</scope>
</reference>
<sequence>MPLRLVFWYLEFIGQLCKDGNVIVHILDLHMDHSLGKHIIVGAIKYRATIKPAKSCKRIAGQNFAWI</sequence>
<reference evidence="1" key="1">
    <citation type="submission" date="2025-08" db="UniProtKB">
        <authorList>
            <consortium name="Ensembl"/>
        </authorList>
    </citation>
    <scope>IDENTIFICATION</scope>
</reference>